<evidence type="ECO:0000313" key="3">
    <source>
        <dbReference type="Proteomes" id="UP000049979"/>
    </source>
</evidence>
<dbReference type="AlphaFoldDB" id="A0A0M6WJ06"/>
<dbReference type="Proteomes" id="UP000049979">
    <property type="component" value="Unassembled WGS sequence"/>
</dbReference>
<evidence type="ECO:0000313" key="1">
    <source>
        <dbReference type="EMBL" id="CRL35545.1"/>
    </source>
</evidence>
<gene>
    <name evidence="2" type="ORF">GMD30_05215</name>
    <name evidence="1" type="ORF">M72_24061</name>
</gene>
<dbReference type="EMBL" id="WNAL01000008">
    <property type="protein sequence ID" value="MTR81123.1"/>
    <property type="molecule type" value="Genomic_DNA"/>
</dbReference>
<evidence type="ECO:0000313" key="4">
    <source>
        <dbReference type="Proteomes" id="UP000446657"/>
    </source>
</evidence>
<organism evidence="1 3">
    <name type="scientific">Roseburia faecis</name>
    <dbReference type="NCBI Taxonomy" id="301302"/>
    <lineage>
        <taxon>Bacteria</taxon>
        <taxon>Bacillati</taxon>
        <taxon>Bacillota</taxon>
        <taxon>Clostridia</taxon>
        <taxon>Lachnospirales</taxon>
        <taxon>Lachnospiraceae</taxon>
        <taxon>Roseburia</taxon>
    </lineage>
</organism>
<dbReference type="EMBL" id="CVRR01000009">
    <property type="protein sequence ID" value="CRL35545.1"/>
    <property type="molecule type" value="Genomic_DNA"/>
</dbReference>
<reference evidence="3" key="1">
    <citation type="submission" date="2015-05" db="EMBL/GenBank/DDBJ databases">
        <authorList>
            <consortium name="Pathogen Informatics"/>
        </authorList>
    </citation>
    <scope>NUCLEOTIDE SEQUENCE [LARGE SCALE GENOMIC DNA]</scope>
    <source>
        <strain evidence="3">M72</strain>
    </source>
</reference>
<keyword evidence="3" id="KW-1185">Reference proteome</keyword>
<sequence>MHFLKLSTEEKTKNLELAKAVLQAETNKQLKDYRIPAEKYGMRIYKSVRKN</sequence>
<name>A0A0M6WJ06_9FIRM</name>
<dbReference type="Proteomes" id="UP000446657">
    <property type="component" value="Unassembled WGS sequence"/>
</dbReference>
<protein>
    <submittedName>
        <fullName evidence="1">Uncharacterized protein</fullName>
    </submittedName>
</protein>
<accession>A0A0M6WJ06</accession>
<dbReference type="RefSeq" id="WP_155175889.1">
    <property type="nucleotide sequence ID" value="NZ_CP173697.1"/>
</dbReference>
<evidence type="ECO:0000313" key="2">
    <source>
        <dbReference type="EMBL" id="MTR81123.1"/>
    </source>
</evidence>
<proteinExistence type="predicted"/>
<reference evidence="2 4" key="3">
    <citation type="journal article" date="2019" name="Nat. Med.">
        <title>A library of human gut bacterial isolates paired with longitudinal multiomics data enables mechanistic microbiome research.</title>
        <authorList>
            <person name="Poyet M."/>
            <person name="Groussin M."/>
            <person name="Gibbons S.M."/>
            <person name="Avila-Pacheco J."/>
            <person name="Jiang X."/>
            <person name="Kearney S.M."/>
            <person name="Perrotta A.R."/>
            <person name="Berdy B."/>
            <person name="Zhao S."/>
            <person name="Lieberman T.D."/>
            <person name="Swanson P.K."/>
            <person name="Smith M."/>
            <person name="Roesemann S."/>
            <person name="Alexander J.E."/>
            <person name="Rich S.A."/>
            <person name="Livny J."/>
            <person name="Vlamakis H."/>
            <person name="Clish C."/>
            <person name="Bullock K."/>
            <person name="Deik A."/>
            <person name="Scott J."/>
            <person name="Pierce K.A."/>
            <person name="Xavier R.J."/>
            <person name="Alm E.J."/>
        </authorList>
    </citation>
    <scope>NUCLEOTIDE SEQUENCE [LARGE SCALE GENOMIC DNA]</scope>
    <source>
        <strain evidence="2 4">BIOML-A1</strain>
    </source>
</reference>
<reference evidence="1" key="2">
    <citation type="submission" date="2015-05" db="EMBL/GenBank/DDBJ databases">
        <authorList>
            <person name="Wang D.B."/>
            <person name="Wang M."/>
        </authorList>
    </citation>
    <scope>NUCLEOTIDE SEQUENCE [LARGE SCALE GENOMIC DNA]</scope>
    <source>
        <strain evidence="1">M72</strain>
    </source>
</reference>